<comment type="cofactor">
    <cofactor evidence="2">
        <name>biotin</name>
        <dbReference type="ChEBI" id="CHEBI:57586"/>
    </cofactor>
</comment>
<reference evidence="11 12" key="1">
    <citation type="journal article" date="2018" name="Genome Biol. Evol.">
        <title>Multiple Roots of Fruiting Body Formation in Amoebozoa.</title>
        <authorList>
            <person name="Hillmann F."/>
            <person name="Forbes G."/>
            <person name="Novohradska S."/>
            <person name="Ferling I."/>
            <person name="Riege K."/>
            <person name="Groth M."/>
            <person name="Westermann M."/>
            <person name="Marz M."/>
            <person name="Spaller T."/>
            <person name="Winckler T."/>
            <person name="Schaap P."/>
            <person name="Glockner G."/>
        </authorList>
    </citation>
    <scope>NUCLEOTIDE SEQUENCE [LARGE SCALE GENOMIC DNA]</scope>
    <source>
        <strain evidence="11 12">Jena</strain>
    </source>
</reference>
<dbReference type="InterPro" id="IPR011054">
    <property type="entry name" value="Rudment_hybrid_motif"/>
</dbReference>
<dbReference type="InterPro" id="IPR011761">
    <property type="entry name" value="ATP-grasp"/>
</dbReference>
<dbReference type="InterPro" id="IPR050856">
    <property type="entry name" value="Biotin_carboxylase_complex"/>
</dbReference>
<dbReference type="GO" id="GO:0016874">
    <property type="term" value="F:ligase activity"/>
    <property type="evidence" value="ECO:0007669"/>
    <property type="project" value="UniProtKB-KW"/>
</dbReference>
<dbReference type="Pfam" id="PF02785">
    <property type="entry name" value="Biotin_carb_C"/>
    <property type="match status" value="1"/>
</dbReference>
<dbReference type="OrthoDB" id="196847at2759"/>
<dbReference type="GO" id="GO:0005524">
    <property type="term" value="F:ATP binding"/>
    <property type="evidence" value="ECO:0007669"/>
    <property type="project" value="UniProtKB-UniRule"/>
</dbReference>
<dbReference type="Gene3D" id="3.30.470.20">
    <property type="entry name" value="ATP-grasp fold, B domain"/>
    <property type="match status" value="1"/>
</dbReference>
<dbReference type="PROSITE" id="PS50975">
    <property type="entry name" value="ATP_GRASP"/>
    <property type="match status" value="1"/>
</dbReference>
<gene>
    <name evidence="11" type="ORF">PROFUN_14354</name>
</gene>
<evidence type="ECO:0000256" key="1">
    <source>
        <dbReference type="ARBA" id="ARBA00001936"/>
    </source>
</evidence>
<evidence type="ECO:0000256" key="6">
    <source>
        <dbReference type="ARBA" id="ARBA00023267"/>
    </source>
</evidence>
<evidence type="ECO:0000256" key="2">
    <source>
        <dbReference type="ARBA" id="ARBA00001953"/>
    </source>
</evidence>
<keyword evidence="6" id="KW-0092">Biotin</keyword>
<dbReference type="Proteomes" id="UP000241769">
    <property type="component" value="Unassembled WGS sequence"/>
</dbReference>
<dbReference type="SUPFAM" id="SSF52440">
    <property type="entry name" value="PreATP-grasp domain"/>
    <property type="match status" value="1"/>
</dbReference>
<dbReference type="InterPro" id="IPR005479">
    <property type="entry name" value="CPAse_ATP-bd"/>
</dbReference>
<evidence type="ECO:0000313" key="12">
    <source>
        <dbReference type="Proteomes" id="UP000241769"/>
    </source>
</evidence>
<feature type="domain" description="Lipoyl-binding" evidence="8">
    <location>
        <begin position="603"/>
        <end position="678"/>
    </location>
</feature>
<proteinExistence type="predicted"/>
<dbReference type="PROSITE" id="PS50968">
    <property type="entry name" value="BIOTINYL_LIPOYL"/>
    <property type="match status" value="1"/>
</dbReference>
<dbReference type="InterPro" id="IPR016185">
    <property type="entry name" value="PreATP-grasp_dom_sf"/>
</dbReference>
<dbReference type="InterPro" id="IPR011764">
    <property type="entry name" value="Biotin_carboxylation_dom"/>
</dbReference>
<keyword evidence="5 7" id="KW-0067">ATP-binding</keyword>
<dbReference type="Pfam" id="PF00289">
    <property type="entry name" value="Biotin_carb_N"/>
    <property type="match status" value="1"/>
</dbReference>
<name>A0A2P6N010_9EUKA</name>
<dbReference type="STRING" id="1890364.A0A2P6N010"/>
<dbReference type="InterPro" id="IPR011053">
    <property type="entry name" value="Single_hybrid_motif"/>
</dbReference>
<dbReference type="SMART" id="SM00878">
    <property type="entry name" value="Biotin_carb_C"/>
    <property type="match status" value="1"/>
</dbReference>
<dbReference type="SUPFAM" id="SSF56059">
    <property type="entry name" value="Glutathione synthetase ATP-binding domain-like"/>
    <property type="match status" value="1"/>
</dbReference>
<dbReference type="InParanoid" id="A0A2P6N010"/>
<dbReference type="PANTHER" id="PTHR18866">
    <property type="entry name" value="CARBOXYLASE:PYRUVATE/ACETYL-COA/PROPIONYL-COA CARBOXYLASE"/>
    <property type="match status" value="1"/>
</dbReference>
<comment type="cofactor">
    <cofactor evidence="1">
        <name>Mn(2+)</name>
        <dbReference type="ChEBI" id="CHEBI:29035"/>
    </cofactor>
</comment>
<evidence type="ECO:0000313" key="11">
    <source>
        <dbReference type="EMBL" id="PRP77285.1"/>
    </source>
</evidence>
<sequence length="697" mass="77204">MQVDQREESIRRVHKLLVANRGEIARRIFQTCRRLGISTVAVHSIEDADAPFVKESDEAILIGTSSEASSSYLLIEEIIRAAKAVGADAIHPGYGFLSENAKFAEACKDNGILFVGPSPHSIDVMGSKRAAKDLIHSKDDSVPLIPGYNGIEQDDDRLFEEGNRIGFPLLVKASAGGGGKGMRIARGSSDLRDAIASARSEAVNSFGDGSLLLERYFPNVRHVEMQIFGDHHGNITCLGERECTVQRRHQKVVEESPCSFITANLRTKMSKAAVKIGRMIGYYNAGTVEFIVVNEENGRATEQFYFLEVNTRLQVEHPVTEMVTGLDLVDLQIKIASGRSLTSLGLTVPPTLHGHSIEVRLYAEDQNFVPSIGKLLAWSAHPCQGIRYDSGSRISIYYDPMLCKIISHGSDRQEATSLLIKALQHTVAIGVNTNREYLVSILKHPRFNSGMINTHFLEERANDLKTEKNGVPDPVLIAVTLFSWSERERERKFLRQVRSGFRNNPYSKQRTILGTESSGKGQMQTLEYEVKGDQHFIISVVGSENRSYRCHLVSASEEEIAISIDGLTRKFTIIHPAHSETYHVHSDQLGAFLLYKHNRLYSKAEDAVEGTEYTSPMPGKVIKLIYKAGDSVKKGQALLTMESMKMESKISAKKDGKVVYFVKEGEVVEAGAPMLDISVEPPAYVNQPLSALGLELK</sequence>
<feature type="domain" description="Biotin carboxylation" evidence="10">
    <location>
        <begin position="12"/>
        <end position="462"/>
    </location>
</feature>
<keyword evidence="4 7" id="KW-0547">Nucleotide-binding</keyword>
<evidence type="ECO:0000256" key="7">
    <source>
        <dbReference type="PROSITE-ProRule" id="PRU00409"/>
    </source>
</evidence>
<dbReference type="GO" id="GO:0046872">
    <property type="term" value="F:metal ion binding"/>
    <property type="evidence" value="ECO:0007669"/>
    <property type="project" value="InterPro"/>
</dbReference>
<dbReference type="Pfam" id="PF00364">
    <property type="entry name" value="Biotin_lipoyl"/>
    <property type="match status" value="1"/>
</dbReference>
<dbReference type="PANTHER" id="PTHR18866:SF127">
    <property type="match status" value="1"/>
</dbReference>
<protein>
    <submittedName>
        <fullName evidence="11">Acetyl/propionyl-CoA carboxylase, alpha subunit</fullName>
    </submittedName>
</protein>
<comment type="caution">
    <text evidence="11">The sequence shown here is derived from an EMBL/GenBank/DDBJ whole genome shotgun (WGS) entry which is preliminary data.</text>
</comment>
<organism evidence="11 12">
    <name type="scientific">Planoprotostelium fungivorum</name>
    <dbReference type="NCBI Taxonomy" id="1890364"/>
    <lineage>
        <taxon>Eukaryota</taxon>
        <taxon>Amoebozoa</taxon>
        <taxon>Evosea</taxon>
        <taxon>Variosea</taxon>
        <taxon>Cavosteliida</taxon>
        <taxon>Cavosteliaceae</taxon>
        <taxon>Planoprotostelium</taxon>
    </lineage>
</organism>
<evidence type="ECO:0000259" key="9">
    <source>
        <dbReference type="PROSITE" id="PS50975"/>
    </source>
</evidence>
<evidence type="ECO:0000256" key="4">
    <source>
        <dbReference type="ARBA" id="ARBA00022741"/>
    </source>
</evidence>
<dbReference type="CDD" id="cd06850">
    <property type="entry name" value="biotinyl_domain"/>
    <property type="match status" value="1"/>
</dbReference>
<dbReference type="EMBL" id="MDYQ01000270">
    <property type="protein sequence ID" value="PRP77285.1"/>
    <property type="molecule type" value="Genomic_DNA"/>
</dbReference>
<dbReference type="InterPro" id="IPR000089">
    <property type="entry name" value="Biotin_lipoyl"/>
</dbReference>
<keyword evidence="12" id="KW-1185">Reference proteome</keyword>
<dbReference type="FunFam" id="3.40.50.20:FF:000010">
    <property type="entry name" value="Propionyl-CoA carboxylase subunit alpha"/>
    <property type="match status" value="1"/>
</dbReference>
<dbReference type="SUPFAM" id="SSF51230">
    <property type="entry name" value="Single hybrid motif"/>
    <property type="match status" value="1"/>
</dbReference>
<dbReference type="FunFam" id="3.30.1490.20:FF:000003">
    <property type="entry name" value="acetyl-CoA carboxylase isoform X1"/>
    <property type="match status" value="1"/>
</dbReference>
<dbReference type="PROSITE" id="PS50979">
    <property type="entry name" value="BC"/>
    <property type="match status" value="1"/>
</dbReference>
<dbReference type="Gene3D" id="2.40.50.100">
    <property type="match status" value="1"/>
</dbReference>
<dbReference type="PROSITE" id="PS00866">
    <property type="entry name" value="CPSASE_1"/>
    <property type="match status" value="1"/>
</dbReference>
<evidence type="ECO:0000259" key="10">
    <source>
        <dbReference type="PROSITE" id="PS50979"/>
    </source>
</evidence>
<feature type="domain" description="ATP-grasp" evidence="9">
    <location>
        <begin position="132"/>
        <end position="337"/>
    </location>
</feature>
<dbReference type="InterPro" id="IPR005482">
    <property type="entry name" value="Biotin_COase_C"/>
</dbReference>
<dbReference type="PROSITE" id="PS00867">
    <property type="entry name" value="CPSASE_2"/>
    <property type="match status" value="1"/>
</dbReference>
<dbReference type="Pfam" id="PF02786">
    <property type="entry name" value="CPSase_L_D2"/>
    <property type="match status" value="1"/>
</dbReference>
<evidence type="ECO:0000256" key="5">
    <source>
        <dbReference type="ARBA" id="ARBA00022840"/>
    </source>
</evidence>
<accession>A0A2P6N010</accession>
<dbReference type="AlphaFoldDB" id="A0A2P6N010"/>
<evidence type="ECO:0000259" key="8">
    <source>
        <dbReference type="PROSITE" id="PS50968"/>
    </source>
</evidence>
<keyword evidence="3" id="KW-0436">Ligase</keyword>
<dbReference type="InterPro" id="IPR005481">
    <property type="entry name" value="BC-like_N"/>
</dbReference>
<evidence type="ECO:0000256" key="3">
    <source>
        <dbReference type="ARBA" id="ARBA00022598"/>
    </source>
</evidence>
<dbReference type="SUPFAM" id="SSF51246">
    <property type="entry name" value="Rudiment single hybrid motif"/>
    <property type="match status" value="1"/>
</dbReference>